<dbReference type="SUPFAM" id="SSF53448">
    <property type="entry name" value="Nucleotide-diphospho-sugar transferases"/>
    <property type="match status" value="1"/>
</dbReference>
<dbReference type="GO" id="GO:0016740">
    <property type="term" value="F:transferase activity"/>
    <property type="evidence" value="ECO:0007669"/>
    <property type="project" value="UniProtKB-KW"/>
</dbReference>
<evidence type="ECO:0000259" key="2">
    <source>
        <dbReference type="Pfam" id="PF00535"/>
    </source>
</evidence>
<dbReference type="eggNOG" id="COG1215">
    <property type="taxonomic scope" value="Bacteria"/>
</dbReference>
<proteinExistence type="predicted"/>
<dbReference type="OrthoDB" id="9800276at2"/>
<keyword evidence="1" id="KW-0812">Transmembrane</keyword>
<sequence>MILLYAALVVIGLRLAVLLVNLGSFPLLQPSVPRRKVRVSILLPARNEAHNLPKTLPWLLAQPAQEILLLDDRSSDPTAEVARQLAGHDPRFRLLRGEELPAGWKGKNWACCQLAQAASGEVLIFTDADVVWKPGALEAVLAQLERTPGLLSVYPRQQVGSLAERVLVPLIDVVLLASLPYPLARSPFPLAAAANGQVMAFTRPAYQACGGHRAVRGEVLEDVRLAQRIKRARQPFALALGGSLIEARMYRSYAEIQEGFGKNLGAFHGENPLLLLLSALVHLLVYTAPWLLLSADVGWLWVGVLGMLERLLVNLKTGRDLWEAVLVPLAPVMSLPIYLRAWRKTYTWKGRKYAR</sequence>
<dbReference type="Pfam" id="PF00535">
    <property type="entry name" value="Glycos_transf_2"/>
    <property type="match status" value="1"/>
</dbReference>
<dbReference type="PANTHER" id="PTHR43646">
    <property type="entry name" value="GLYCOSYLTRANSFERASE"/>
    <property type="match status" value="1"/>
</dbReference>
<keyword evidence="3" id="KW-0808">Transferase</keyword>
<dbReference type="InterPro" id="IPR001173">
    <property type="entry name" value="Glyco_trans_2-like"/>
</dbReference>
<dbReference type="Proteomes" id="UP000001916">
    <property type="component" value="Chromosome"/>
</dbReference>
<dbReference type="InterPro" id="IPR029044">
    <property type="entry name" value="Nucleotide-diphossugar_trans"/>
</dbReference>
<reference evidence="3 4" key="1">
    <citation type="journal article" date="2010" name="Stand. Genomic Sci.">
        <title>Complete genome sequence of Meiothermus silvanus type strain (VI-R2).</title>
        <authorList>
            <person name="Sikorski J."/>
            <person name="Tindall B.J."/>
            <person name="Lowry S."/>
            <person name="Lucas S."/>
            <person name="Nolan M."/>
            <person name="Copeland A."/>
            <person name="Glavina Del Rio T."/>
            <person name="Tice H."/>
            <person name="Cheng J.F."/>
            <person name="Han C."/>
            <person name="Pitluck S."/>
            <person name="Liolios K."/>
            <person name="Ivanova N."/>
            <person name="Mavromatis K."/>
            <person name="Mikhailova N."/>
            <person name="Pati A."/>
            <person name="Goodwin L."/>
            <person name="Chen A."/>
            <person name="Palaniappan K."/>
            <person name="Land M."/>
            <person name="Hauser L."/>
            <person name="Chang Y.J."/>
            <person name="Jeffries C.D."/>
            <person name="Rohde M."/>
            <person name="Goker M."/>
            <person name="Woyke T."/>
            <person name="Bristow J."/>
            <person name="Eisen J.A."/>
            <person name="Markowitz V."/>
            <person name="Hugenholtz P."/>
            <person name="Kyrpides N.C."/>
            <person name="Klenk H.P."/>
            <person name="Lapidus A."/>
        </authorList>
    </citation>
    <scope>NUCLEOTIDE SEQUENCE [LARGE SCALE GENOMIC DNA]</scope>
    <source>
        <strain evidence="4">ATCC 700542 / DSM 9946 / VI-R2</strain>
    </source>
</reference>
<dbReference type="Gene3D" id="3.90.550.10">
    <property type="entry name" value="Spore Coat Polysaccharide Biosynthesis Protein SpsA, Chain A"/>
    <property type="match status" value="1"/>
</dbReference>
<feature type="domain" description="Glycosyltransferase 2-like" evidence="2">
    <location>
        <begin position="40"/>
        <end position="153"/>
    </location>
</feature>
<organism evidence="3 4">
    <name type="scientific">Allomeiothermus silvanus (strain ATCC 700542 / DSM 9946 / NBRC 106475 / NCIMB 13440 / VI-R2)</name>
    <name type="common">Thermus silvanus</name>
    <dbReference type="NCBI Taxonomy" id="526227"/>
    <lineage>
        <taxon>Bacteria</taxon>
        <taxon>Thermotogati</taxon>
        <taxon>Deinococcota</taxon>
        <taxon>Deinococci</taxon>
        <taxon>Thermales</taxon>
        <taxon>Thermaceae</taxon>
        <taxon>Allomeiothermus</taxon>
    </lineage>
</organism>
<dbReference type="AlphaFoldDB" id="D7BF29"/>
<keyword evidence="1" id="KW-0472">Membrane</keyword>
<dbReference type="KEGG" id="msv:Mesil_1491"/>
<dbReference type="CDD" id="cd00761">
    <property type="entry name" value="Glyco_tranf_GTA_type"/>
    <property type="match status" value="1"/>
</dbReference>
<feature type="transmembrane region" description="Helical" evidence="1">
    <location>
        <begin position="273"/>
        <end position="301"/>
    </location>
</feature>
<dbReference type="HOGENOM" id="CLU_038143_0_0_0"/>
<evidence type="ECO:0000256" key="1">
    <source>
        <dbReference type="SAM" id="Phobius"/>
    </source>
</evidence>
<keyword evidence="4" id="KW-1185">Reference proteome</keyword>
<dbReference type="RefSeq" id="WP_013157949.1">
    <property type="nucleotide sequence ID" value="NC_014212.1"/>
</dbReference>
<keyword evidence="1" id="KW-1133">Transmembrane helix</keyword>
<feature type="transmembrane region" description="Helical" evidence="1">
    <location>
        <begin position="321"/>
        <end position="342"/>
    </location>
</feature>
<dbReference type="PANTHER" id="PTHR43646:SF3">
    <property type="entry name" value="SLR1566 PROTEIN"/>
    <property type="match status" value="1"/>
</dbReference>
<dbReference type="CAZy" id="GT2">
    <property type="family name" value="Glycosyltransferase Family 2"/>
</dbReference>
<evidence type="ECO:0000313" key="4">
    <source>
        <dbReference type="Proteomes" id="UP000001916"/>
    </source>
</evidence>
<gene>
    <name evidence="3" type="ordered locus">Mesil_1491</name>
</gene>
<accession>D7BF29</accession>
<feature type="transmembrane region" description="Helical" evidence="1">
    <location>
        <begin position="6"/>
        <end position="28"/>
    </location>
</feature>
<dbReference type="STRING" id="526227.Mesil_1491"/>
<protein>
    <submittedName>
        <fullName evidence="3">Glycosyl transferase family 2</fullName>
    </submittedName>
</protein>
<name>D7BF29_ALLS1</name>
<dbReference type="EMBL" id="CP002042">
    <property type="protein sequence ID" value="ADH63382.1"/>
    <property type="molecule type" value="Genomic_DNA"/>
</dbReference>
<evidence type="ECO:0000313" key="3">
    <source>
        <dbReference type="EMBL" id="ADH63382.1"/>
    </source>
</evidence>